<protein>
    <submittedName>
        <fullName evidence="4">Slipin family protein</fullName>
    </submittedName>
</protein>
<dbReference type="Gene3D" id="6.10.250.2090">
    <property type="match status" value="1"/>
</dbReference>
<dbReference type="InterPro" id="IPR001107">
    <property type="entry name" value="Band_7"/>
</dbReference>
<dbReference type="SMART" id="SM00244">
    <property type="entry name" value="PHB"/>
    <property type="match status" value="1"/>
</dbReference>
<dbReference type="PANTHER" id="PTHR10264">
    <property type="entry name" value="BAND 7 PROTEIN-RELATED"/>
    <property type="match status" value="1"/>
</dbReference>
<dbReference type="PRINTS" id="PR00721">
    <property type="entry name" value="STOMATIN"/>
</dbReference>
<feature type="transmembrane region" description="Helical" evidence="2">
    <location>
        <begin position="12"/>
        <end position="33"/>
    </location>
</feature>
<keyword evidence="2" id="KW-0812">Transmembrane</keyword>
<proteinExistence type="inferred from homology"/>
<dbReference type="Proteomes" id="UP001579974">
    <property type="component" value="Unassembled WGS sequence"/>
</dbReference>
<dbReference type="InterPro" id="IPR036013">
    <property type="entry name" value="Band_7/SPFH_dom_sf"/>
</dbReference>
<evidence type="ECO:0000256" key="2">
    <source>
        <dbReference type="SAM" id="Phobius"/>
    </source>
</evidence>
<comment type="similarity">
    <text evidence="1">Belongs to the band 7/mec-2 family.</text>
</comment>
<feature type="domain" description="Band 7" evidence="3">
    <location>
        <begin position="56"/>
        <end position="214"/>
    </location>
</feature>
<feature type="transmembrane region" description="Helical" evidence="2">
    <location>
        <begin position="39"/>
        <end position="61"/>
    </location>
</feature>
<evidence type="ECO:0000259" key="3">
    <source>
        <dbReference type="SMART" id="SM00244"/>
    </source>
</evidence>
<organism evidence="4 5">
    <name type="scientific">Alicyclobacillus fastidiosus</name>
    <dbReference type="NCBI Taxonomy" id="392011"/>
    <lineage>
        <taxon>Bacteria</taxon>
        <taxon>Bacillati</taxon>
        <taxon>Bacillota</taxon>
        <taxon>Bacilli</taxon>
        <taxon>Bacillales</taxon>
        <taxon>Alicyclobacillaceae</taxon>
        <taxon>Alicyclobacillus</taxon>
    </lineage>
</organism>
<name>A0ABV5AFL4_9BACL</name>
<reference evidence="4 5" key="1">
    <citation type="journal article" date="2024" name="Int. J. Mol. Sci.">
        <title>Exploration of Alicyclobacillus spp. Genome in Search of Antibiotic Resistance.</title>
        <authorList>
            <person name="Bucka-Kolendo J."/>
            <person name="Kiousi D.E."/>
            <person name="Dekowska A."/>
            <person name="Mikolajczuk-Szczyrba A."/>
            <person name="Karadedos D.M."/>
            <person name="Michael P."/>
            <person name="Galanis A."/>
            <person name="Sokolowska B."/>
        </authorList>
    </citation>
    <scope>NUCLEOTIDE SEQUENCE [LARGE SCALE GENOMIC DNA]</scope>
    <source>
        <strain evidence="4 5">KKP 3000</strain>
    </source>
</reference>
<gene>
    <name evidence="4" type="ORF">KKP3000_004449</name>
</gene>
<dbReference type="SUPFAM" id="SSF117892">
    <property type="entry name" value="Band 7/SPFH domain"/>
    <property type="match status" value="1"/>
</dbReference>
<dbReference type="InterPro" id="IPR043202">
    <property type="entry name" value="Band-7_stomatin-like"/>
</dbReference>
<dbReference type="EMBL" id="JBDXSU010000008">
    <property type="protein sequence ID" value="MFB5190953.1"/>
    <property type="molecule type" value="Genomic_DNA"/>
</dbReference>
<evidence type="ECO:0000313" key="5">
    <source>
        <dbReference type="Proteomes" id="UP001579974"/>
    </source>
</evidence>
<dbReference type="Gene3D" id="3.30.479.30">
    <property type="entry name" value="Band 7 domain"/>
    <property type="match status" value="1"/>
</dbReference>
<dbReference type="PANTHER" id="PTHR10264:SF19">
    <property type="entry name" value="AT06885P-RELATED"/>
    <property type="match status" value="1"/>
</dbReference>
<accession>A0ABV5AFL4</accession>
<dbReference type="RefSeq" id="WP_275474625.1">
    <property type="nucleotide sequence ID" value="NZ_CP162940.1"/>
</dbReference>
<dbReference type="InterPro" id="IPR001972">
    <property type="entry name" value="Stomatin_HflK_fam"/>
</dbReference>
<keyword evidence="2" id="KW-1133">Transmembrane helix</keyword>
<evidence type="ECO:0000313" key="4">
    <source>
        <dbReference type="EMBL" id="MFB5190953.1"/>
    </source>
</evidence>
<sequence length="303" mass="33298">MEDTLLHRKITGLQKFIFVAFTIIGLGLGAWIGVQHLTWAISITVILILLGVLLASAIHVADQWEKAVVLRLGKFQRLAGPGMFFVVPLVDTVPRWIDQRMFTTKFTSESTLTRDTVPVTVDAVLFWMVWDAEKAALEVADYAGSVSWAAQTALRDLIGRTILEDLLSGREKIDGELKSIMDARTEPWGITIQDVQIRDINIPNSLQDAMSRAAQAERERLARTILGDAEKQIAESFLQAAELYNSNPVAIQLRALNILYEGLKEKASMIVVPSSLADAANIGNVMGLVGADKLAAMQRGDEA</sequence>
<dbReference type="Pfam" id="PF01145">
    <property type="entry name" value="Band_7"/>
    <property type="match status" value="1"/>
</dbReference>
<keyword evidence="5" id="KW-1185">Reference proteome</keyword>
<evidence type="ECO:0000256" key="1">
    <source>
        <dbReference type="ARBA" id="ARBA00008164"/>
    </source>
</evidence>
<keyword evidence="2" id="KW-0472">Membrane</keyword>
<dbReference type="CDD" id="cd13775">
    <property type="entry name" value="SPFH_eoslipins_u3"/>
    <property type="match status" value="1"/>
</dbReference>
<comment type="caution">
    <text evidence="4">The sequence shown here is derived from an EMBL/GenBank/DDBJ whole genome shotgun (WGS) entry which is preliminary data.</text>
</comment>